<accession>A0A835ACF7</accession>
<comment type="caution">
    <text evidence="2">The sequence shown here is derived from an EMBL/GenBank/DDBJ whole genome shotgun (WGS) entry which is preliminary data.</text>
</comment>
<feature type="compositionally biased region" description="Basic and acidic residues" evidence="1">
    <location>
        <begin position="111"/>
        <end position="126"/>
    </location>
</feature>
<feature type="region of interest" description="Disordered" evidence="1">
    <location>
        <begin position="54"/>
        <end position="75"/>
    </location>
</feature>
<keyword evidence="3" id="KW-1185">Reference proteome</keyword>
<evidence type="ECO:0000313" key="2">
    <source>
        <dbReference type="EMBL" id="KAF8652525.1"/>
    </source>
</evidence>
<dbReference type="EMBL" id="JACEFO010002655">
    <property type="protein sequence ID" value="KAF8652525.1"/>
    <property type="molecule type" value="Genomic_DNA"/>
</dbReference>
<evidence type="ECO:0000313" key="3">
    <source>
        <dbReference type="Proteomes" id="UP000636709"/>
    </source>
</evidence>
<gene>
    <name evidence="2" type="ORF">HU200_062724</name>
</gene>
<evidence type="ECO:0000256" key="1">
    <source>
        <dbReference type="SAM" id="MobiDB-lite"/>
    </source>
</evidence>
<dbReference type="AlphaFoldDB" id="A0A835ACF7"/>
<name>A0A835ACF7_9POAL</name>
<sequence length="234" mass="25308">MARTRSYYRNQMATVAWLHGAGNRYGGRDAGGDVSEQNQIISYELGPGGLASAQAGVKKKRRGGDGPSNVAAETCPRGGGGEDGCCLDLVVAERVVCRPVVIEIDSDTESDSDKGLESDHDSDLNPKARSASASCLERRAGSCTDGFRDPACLSAVTTSVVVNKVMGTFVLPIVQLDDHPGIFLIRLPNPTDVDKFHGHAWNWCGENVFFTRVLRVLHTDARDVFINMEVHQVY</sequence>
<reference evidence="2" key="1">
    <citation type="submission" date="2020-07" db="EMBL/GenBank/DDBJ databases">
        <title>Genome sequence and genetic diversity analysis of an under-domesticated orphan crop, white fonio (Digitaria exilis).</title>
        <authorList>
            <person name="Bennetzen J.L."/>
            <person name="Chen S."/>
            <person name="Ma X."/>
            <person name="Wang X."/>
            <person name="Yssel A.E.J."/>
            <person name="Chaluvadi S.R."/>
            <person name="Johnson M."/>
            <person name="Gangashetty P."/>
            <person name="Hamidou F."/>
            <person name="Sanogo M.D."/>
            <person name="Zwaenepoel A."/>
            <person name="Wallace J."/>
            <person name="Van De Peer Y."/>
            <person name="Van Deynze A."/>
        </authorList>
    </citation>
    <scope>NUCLEOTIDE SEQUENCE</scope>
    <source>
        <tissue evidence="2">Leaves</tissue>
    </source>
</reference>
<dbReference type="Proteomes" id="UP000636709">
    <property type="component" value="Unassembled WGS sequence"/>
</dbReference>
<organism evidence="2 3">
    <name type="scientific">Digitaria exilis</name>
    <dbReference type="NCBI Taxonomy" id="1010633"/>
    <lineage>
        <taxon>Eukaryota</taxon>
        <taxon>Viridiplantae</taxon>
        <taxon>Streptophyta</taxon>
        <taxon>Embryophyta</taxon>
        <taxon>Tracheophyta</taxon>
        <taxon>Spermatophyta</taxon>
        <taxon>Magnoliopsida</taxon>
        <taxon>Liliopsida</taxon>
        <taxon>Poales</taxon>
        <taxon>Poaceae</taxon>
        <taxon>PACMAD clade</taxon>
        <taxon>Panicoideae</taxon>
        <taxon>Panicodae</taxon>
        <taxon>Paniceae</taxon>
        <taxon>Anthephorinae</taxon>
        <taxon>Digitaria</taxon>
    </lineage>
</organism>
<protein>
    <submittedName>
        <fullName evidence="2">Uncharacterized protein</fullName>
    </submittedName>
</protein>
<proteinExistence type="predicted"/>
<feature type="region of interest" description="Disordered" evidence="1">
    <location>
        <begin position="108"/>
        <end position="128"/>
    </location>
</feature>